<evidence type="ECO:0000256" key="5">
    <source>
        <dbReference type="ARBA" id="ARBA00023242"/>
    </source>
</evidence>
<evidence type="ECO:0000256" key="3">
    <source>
        <dbReference type="ARBA" id="ARBA00022664"/>
    </source>
</evidence>
<keyword evidence="4" id="KW-0508">mRNA splicing</keyword>
<comment type="subcellular location">
    <subcellularLocation>
        <location evidence="1">Nucleus</location>
    </subcellularLocation>
</comment>
<keyword evidence="9" id="KW-1185">Reference proteome</keyword>
<keyword evidence="5" id="KW-0539">Nucleus</keyword>
<feature type="compositionally biased region" description="Basic and acidic residues" evidence="6">
    <location>
        <begin position="1380"/>
        <end position="1391"/>
    </location>
</feature>
<evidence type="ECO:0000259" key="7">
    <source>
        <dbReference type="Pfam" id="PF15912"/>
    </source>
</evidence>
<evidence type="ECO:0000256" key="4">
    <source>
        <dbReference type="ARBA" id="ARBA00023187"/>
    </source>
</evidence>
<dbReference type="InterPro" id="IPR031801">
    <property type="entry name" value="VIR_N"/>
</dbReference>
<evidence type="ECO:0000256" key="1">
    <source>
        <dbReference type="ARBA" id="ARBA00004123"/>
    </source>
</evidence>
<sequence>MDNSELLFFDTFSHDISEELNLDLVQFPKPVYISEVRIIPLGARVQADFPGGVRLGIQILKEYKGTCYLSRATNPSQFEIEFFVNDLSKPGASTFEFLGSLEYKQNIHIQLECERKQIPTDGLVLRGWYTTITLAVYGTLTKSLNNPQEVISSAAGSAACVSVHEENTENTAQVSSEQQSEWYYENQHQTNSLETCVTATPPPPVQPIQVVEPSRTSTSDTGKTESVQWEDETSNAGEKTSKRPSSPPTESLISLSPESISAEEEEAEQQEAGEQETGEPFEPILSDEDIMTDDVPPAVEFECETSSQIDEIYTLIPPDLLNLEKLENLEDVCVNRETLSKIKEILQSLSKSVSHFHNASGQEKETFVHNCETLCAILGPFDANVDDIDNLTSIVNAGLDMELARAQPQPAYKVRHVKVGVRLAEALCRLSKGPEILLKVEAPSKLLSLCMRENVALPVKLSALRALDAALISPVIVQEFLNSRSHLYSQALTMLDMTKLARLKYALSSLLRKVHVYEYLEEIGEFDEFGLTELMNAYVCAPTLMAQPKRQLPAGAQMEFEREHARNPRAHLIAYFEHHKLIYRLLLALSSPNCDLKTIKLIRRFLLHLSDTKEGLFYLLKEIEAVRLMLKALKYELPGVGCILAWRLQVAQCLIRLKQTSDWTILKRLHSFLAFPDGLRAIVTVLPLGDFIDILVPFLSDSNLCEFAAEIISAIVRYSDRVEIFQNRAELILDKAREHAVLRDVTSYLTTAAQASHWDYNDVFLLVTTIRKSAEKAASLPGQLITACRILHYLIFPFNNDIDPLEPYVELKYRNALTQLFAADGLTALVAVMANVSDFYEQPFLHRAALTGRRGMALIALLLPCVKLTRALLERLVKCMATDFKDLTAVVPLLGVYSLIEAIPSNPMMQTLSEEIVGTLLVFTQAVDSDGSGNVAKSLWTQMLGEVLKMVSFRPCNFVPGLKLLTRLLPPVLTPKETATEDATRILGLRKLWSAHLQAQAANLTETLRLLCASWNRDVLLLLSTVCKQLSDLAAPTALLVGRCLLDGILAAAPLENNIPILALISDLARHAPMKATLLTLTSPASRAQVKSDQKYPPVIEMMCSILKSSSDVHVQYEILGIFETLCDCSLSLVQEDGEPFEKRLTHSVPSKEPLLSILAALIEILATSTKFQLDVIENTLHILLSLSGHNYGLYHVKSCLENNPDALRALLDHASTLENPETNSVTGLTVTFLENLIASDSERRSLHLRTQQLASLISWEKNDHPLEKLKRAEELVETLKAAEEREEKEPIPEMLEPLLPTPEALLNQFSQRGAINNSPARSKKFLFATANQMQAENTVDLLALAAELLPADFNLLAEAQNLCSKTPPDDATQPLQSKPQDENQESRTEKQASPMVKSKQPFVTPIRGRTQFASPLRGGPVGGGVGRGADPFRSRPPNTSRPPSLHVDEFVALETCGAQPTGPTGYNKLSIRGTCPSRAISGGGRSRPWTQETRPPYLR</sequence>
<proteinExistence type="inferred from homology"/>
<dbReference type="GO" id="GO:0003723">
    <property type="term" value="F:RNA binding"/>
    <property type="evidence" value="ECO:0007669"/>
    <property type="project" value="TreeGrafter"/>
</dbReference>
<dbReference type="Pfam" id="PF15912">
    <property type="entry name" value="VIR_N"/>
    <property type="match status" value="1"/>
</dbReference>
<dbReference type="STRING" id="67767.A0A0J7L3U5"/>
<dbReference type="PaxDb" id="67767-A0A0J7L3U5"/>
<reference evidence="8 9" key="1">
    <citation type="submission" date="2015-04" db="EMBL/GenBank/DDBJ databases">
        <title>Lasius niger genome sequencing.</title>
        <authorList>
            <person name="Konorov E.A."/>
            <person name="Nikitin M.A."/>
            <person name="Kirill M.V."/>
            <person name="Chang P."/>
        </authorList>
    </citation>
    <scope>NUCLEOTIDE SEQUENCE [LARGE SCALE GENOMIC DNA]</scope>
    <source>
        <tissue evidence="8">Whole</tissue>
    </source>
</reference>
<evidence type="ECO:0000313" key="8">
    <source>
        <dbReference type="EMBL" id="KMQ97248.1"/>
    </source>
</evidence>
<dbReference type="GO" id="GO:0005634">
    <property type="term" value="C:nucleus"/>
    <property type="evidence" value="ECO:0007669"/>
    <property type="project" value="UniProtKB-SubCell"/>
</dbReference>
<feature type="region of interest" description="Disordered" evidence="6">
    <location>
        <begin position="1478"/>
        <end position="1500"/>
    </location>
</feature>
<dbReference type="InterPro" id="IPR026736">
    <property type="entry name" value="Virilizer"/>
</dbReference>
<gene>
    <name evidence="8" type="ORF">RF55_2425</name>
</gene>
<feature type="region of interest" description="Disordered" evidence="6">
    <location>
        <begin position="1365"/>
        <end position="1445"/>
    </location>
</feature>
<dbReference type="OrthoDB" id="2011702at2759"/>
<feature type="compositionally biased region" description="Polar residues" evidence="6">
    <location>
        <begin position="214"/>
        <end position="227"/>
    </location>
</feature>
<dbReference type="EMBL" id="LBMM01000902">
    <property type="protein sequence ID" value="KMQ97248.1"/>
    <property type="molecule type" value="Genomic_DNA"/>
</dbReference>
<organism evidence="8 9">
    <name type="scientific">Lasius niger</name>
    <name type="common">Black garden ant</name>
    <dbReference type="NCBI Taxonomy" id="67767"/>
    <lineage>
        <taxon>Eukaryota</taxon>
        <taxon>Metazoa</taxon>
        <taxon>Ecdysozoa</taxon>
        <taxon>Arthropoda</taxon>
        <taxon>Hexapoda</taxon>
        <taxon>Insecta</taxon>
        <taxon>Pterygota</taxon>
        <taxon>Neoptera</taxon>
        <taxon>Endopterygota</taxon>
        <taxon>Hymenoptera</taxon>
        <taxon>Apocrita</taxon>
        <taxon>Aculeata</taxon>
        <taxon>Formicoidea</taxon>
        <taxon>Formicidae</taxon>
        <taxon>Formicinae</taxon>
        <taxon>Lasius</taxon>
        <taxon>Lasius</taxon>
    </lineage>
</organism>
<comment type="caution">
    <text evidence="8">The sequence shown here is derived from an EMBL/GenBank/DDBJ whole genome shotgun (WGS) entry which is preliminary data.</text>
</comment>
<feature type="compositionally biased region" description="Low complexity" evidence="6">
    <location>
        <begin position="248"/>
        <end position="260"/>
    </location>
</feature>
<comment type="similarity">
    <text evidence="2">Belongs to the vir family.</text>
</comment>
<evidence type="ECO:0000313" key="9">
    <source>
        <dbReference type="Proteomes" id="UP000036403"/>
    </source>
</evidence>
<feature type="domain" description="Virilizer N-terminal" evidence="7">
    <location>
        <begin position="2"/>
        <end position="276"/>
    </location>
</feature>
<protein>
    <submittedName>
        <fullName evidence="8">Protein virilizer</fullName>
    </submittedName>
</protein>
<dbReference type="PANTHER" id="PTHR23185:SF0">
    <property type="entry name" value="PROTEIN VIRILIZER HOMOLOG"/>
    <property type="match status" value="1"/>
</dbReference>
<accession>A0A0J7L3U5</accession>
<evidence type="ECO:0000256" key="2">
    <source>
        <dbReference type="ARBA" id="ARBA00008371"/>
    </source>
</evidence>
<dbReference type="PANTHER" id="PTHR23185">
    <property type="entry name" value="PROTEIN VIRILIZER HOMOLOG"/>
    <property type="match status" value="1"/>
</dbReference>
<dbReference type="GO" id="GO:0008380">
    <property type="term" value="P:RNA splicing"/>
    <property type="evidence" value="ECO:0007669"/>
    <property type="project" value="UniProtKB-KW"/>
</dbReference>
<dbReference type="Proteomes" id="UP000036403">
    <property type="component" value="Unassembled WGS sequence"/>
</dbReference>
<dbReference type="GO" id="GO:0036396">
    <property type="term" value="C:RNA N6-methyladenosine methyltransferase complex"/>
    <property type="evidence" value="ECO:0007669"/>
    <property type="project" value="TreeGrafter"/>
</dbReference>
<feature type="compositionally biased region" description="Acidic residues" evidence="6">
    <location>
        <begin position="261"/>
        <end position="285"/>
    </location>
</feature>
<feature type="region of interest" description="Disordered" evidence="6">
    <location>
        <begin position="195"/>
        <end position="285"/>
    </location>
</feature>
<feature type="compositionally biased region" description="Low complexity" evidence="6">
    <location>
        <begin position="1436"/>
        <end position="1445"/>
    </location>
</feature>
<evidence type="ECO:0000256" key="6">
    <source>
        <dbReference type="SAM" id="MobiDB-lite"/>
    </source>
</evidence>
<keyword evidence="3" id="KW-0507">mRNA processing</keyword>
<name>A0A0J7L3U5_LASNI</name>
<dbReference type="GO" id="GO:0006397">
    <property type="term" value="P:mRNA processing"/>
    <property type="evidence" value="ECO:0007669"/>
    <property type="project" value="UniProtKB-KW"/>
</dbReference>